<gene>
    <name evidence="3" type="ORF">LV75_006971</name>
</gene>
<comment type="caution">
    <text evidence="3">The sequence shown here is derived from an EMBL/GenBank/DDBJ whole genome shotgun (WGS) entry which is preliminary data.</text>
</comment>
<reference evidence="3 4" key="1">
    <citation type="submission" date="2022-06" db="EMBL/GenBank/DDBJ databases">
        <title>Genomic Encyclopedia of Archaeal and Bacterial Type Strains, Phase II (KMG-II): from individual species to whole genera.</title>
        <authorList>
            <person name="Goeker M."/>
        </authorList>
    </citation>
    <scope>NUCLEOTIDE SEQUENCE [LARGE SCALE GENOMIC DNA]</scope>
    <source>
        <strain evidence="3 4">DSM 44255</strain>
    </source>
</reference>
<feature type="domain" description="SHOCT" evidence="1">
    <location>
        <begin position="251"/>
        <end position="277"/>
    </location>
</feature>
<evidence type="ECO:0000259" key="2">
    <source>
        <dbReference type="Pfam" id="PF14472"/>
    </source>
</evidence>
<proteinExistence type="predicted"/>
<dbReference type="InterPro" id="IPR018649">
    <property type="entry name" value="SHOCT"/>
</dbReference>
<name>A0ABT1IP33_9PSEU</name>
<dbReference type="Proteomes" id="UP001205185">
    <property type="component" value="Unassembled WGS sequence"/>
</dbReference>
<protein>
    <submittedName>
        <fullName evidence="3">Short C-terminal domain-containing protein</fullName>
    </submittedName>
</protein>
<feature type="domain" description="DUF4429" evidence="2">
    <location>
        <begin position="137"/>
        <end position="218"/>
    </location>
</feature>
<feature type="domain" description="DUF4429" evidence="2">
    <location>
        <begin position="11"/>
        <end position="103"/>
    </location>
</feature>
<sequence>MTEVTGREGTWVFDYDAVRLDPAKGAHPLRLAVGELVVPLAAIGGLRFENDRKGGHLRLRLRAGADPLAHVTRGALPEIADPFRLTIDPKAAASAEYFADGVRDALLVAQVPDGPAEQWLLPGPDVPLSTTGEDGVASFDGERVRFEWGWAAESSKRSGGNREVSVSDLVGVEWTPKLVRLRPVGPQGALAASHDPNCFRLWGFKKDITASALLAAAVVARLPHPSAPQVAEPPQVSTSDSPLDQDTVLRRLRELGELRRDGILTEDEFSTAKQALLRKL</sequence>
<dbReference type="Pfam" id="PF09851">
    <property type="entry name" value="SHOCT"/>
    <property type="match status" value="1"/>
</dbReference>
<keyword evidence="4" id="KW-1185">Reference proteome</keyword>
<dbReference type="EMBL" id="JAMTCO010000026">
    <property type="protein sequence ID" value="MCP2274436.1"/>
    <property type="molecule type" value="Genomic_DNA"/>
</dbReference>
<evidence type="ECO:0000259" key="1">
    <source>
        <dbReference type="Pfam" id="PF09851"/>
    </source>
</evidence>
<evidence type="ECO:0000313" key="3">
    <source>
        <dbReference type="EMBL" id="MCP2274436.1"/>
    </source>
</evidence>
<organism evidence="3 4">
    <name type="scientific">Actinokineospora diospyrosa</name>
    <dbReference type="NCBI Taxonomy" id="103728"/>
    <lineage>
        <taxon>Bacteria</taxon>
        <taxon>Bacillati</taxon>
        <taxon>Actinomycetota</taxon>
        <taxon>Actinomycetes</taxon>
        <taxon>Pseudonocardiales</taxon>
        <taxon>Pseudonocardiaceae</taxon>
        <taxon>Actinokineospora</taxon>
    </lineage>
</organism>
<dbReference type="RefSeq" id="WP_253891764.1">
    <property type="nucleotide sequence ID" value="NZ_BAAAVB010000006.1"/>
</dbReference>
<evidence type="ECO:0000313" key="4">
    <source>
        <dbReference type="Proteomes" id="UP001205185"/>
    </source>
</evidence>
<dbReference type="Pfam" id="PF14472">
    <property type="entry name" value="DUF4429"/>
    <property type="match status" value="2"/>
</dbReference>
<accession>A0ABT1IP33</accession>
<dbReference type="InterPro" id="IPR027860">
    <property type="entry name" value="DUF4429"/>
</dbReference>